<dbReference type="EMBL" id="JBJKBG010000006">
    <property type="protein sequence ID" value="KAL3734925.1"/>
    <property type="molecule type" value="Genomic_DNA"/>
</dbReference>
<accession>A0ABD3KGZ2</accession>
<keyword evidence="3" id="KW-1185">Reference proteome</keyword>
<gene>
    <name evidence="2" type="ORF">ACJRO7_024145</name>
</gene>
<dbReference type="Proteomes" id="UP001634007">
    <property type="component" value="Unassembled WGS sequence"/>
</dbReference>
<reference evidence="2 3" key="1">
    <citation type="submission" date="2024-11" db="EMBL/GenBank/DDBJ databases">
        <title>Chromosome-level genome assembly of Eucalyptus globulus Labill. provides insights into its genome evolution.</title>
        <authorList>
            <person name="Li X."/>
        </authorList>
    </citation>
    <scope>NUCLEOTIDE SEQUENCE [LARGE SCALE GENOMIC DNA]</scope>
    <source>
        <strain evidence="2">CL2024</strain>
        <tissue evidence="2">Fresh tender leaves</tissue>
    </source>
</reference>
<sequence length="100" mass="10919">MPDARPRLHSPLYVRATVLSARALLVSVASDASIPHLTPTTPVAVSRSPELRASLPHLHLLPSPVGRHAALRPPQLRLCPRPSARRRKCPPTPLTAKQRL</sequence>
<dbReference type="AlphaFoldDB" id="A0ABD3KGZ2"/>
<protein>
    <submittedName>
        <fullName evidence="2">Uncharacterized protein</fullName>
    </submittedName>
</protein>
<evidence type="ECO:0000256" key="1">
    <source>
        <dbReference type="SAM" id="MobiDB-lite"/>
    </source>
</evidence>
<comment type="caution">
    <text evidence="2">The sequence shown here is derived from an EMBL/GenBank/DDBJ whole genome shotgun (WGS) entry which is preliminary data.</text>
</comment>
<name>A0ABD3KGZ2_EUCGL</name>
<feature type="compositionally biased region" description="Low complexity" evidence="1">
    <location>
        <begin position="71"/>
        <end position="82"/>
    </location>
</feature>
<evidence type="ECO:0000313" key="3">
    <source>
        <dbReference type="Proteomes" id="UP001634007"/>
    </source>
</evidence>
<feature type="region of interest" description="Disordered" evidence="1">
    <location>
        <begin position="64"/>
        <end position="100"/>
    </location>
</feature>
<organism evidence="2 3">
    <name type="scientific">Eucalyptus globulus</name>
    <name type="common">Tasmanian blue gum</name>
    <dbReference type="NCBI Taxonomy" id="34317"/>
    <lineage>
        <taxon>Eukaryota</taxon>
        <taxon>Viridiplantae</taxon>
        <taxon>Streptophyta</taxon>
        <taxon>Embryophyta</taxon>
        <taxon>Tracheophyta</taxon>
        <taxon>Spermatophyta</taxon>
        <taxon>Magnoliopsida</taxon>
        <taxon>eudicotyledons</taxon>
        <taxon>Gunneridae</taxon>
        <taxon>Pentapetalae</taxon>
        <taxon>rosids</taxon>
        <taxon>malvids</taxon>
        <taxon>Myrtales</taxon>
        <taxon>Myrtaceae</taxon>
        <taxon>Myrtoideae</taxon>
        <taxon>Eucalypteae</taxon>
        <taxon>Eucalyptus</taxon>
    </lineage>
</organism>
<evidence type="ECO:0000313" key="2">
    <source>
        <dbReference type="EMBL" id="KAL3734925.1"/>
    </source>
</evidence>
<proteinExistence type="predicted"/>